<keyword evidence="3" id="KW-0479">Metal-binding</keyword>
<feature type="domain" description="Radical SAM core" evidence="8">
    <location>
        <begin position="211"/>
        <end position="440"/>
    </location>
</feature>
<keyword evidence="10" id="KW-1185">Reference proteome</keyword>
<proteinExistence type="predicted"/>
<dbReference type="SFLD" id="SFLDS00029">
    <property type="entry name" value="Radical_SAM"/>
    <property type="match status" value="1"/>
</dbReference>
<dbReference type="PROSITE" id="PS51918">
    <property type="entry name" value="RADICAL_SAM"/>
    <property type="match status" value="1"/>
</dbReference>
<keyword evidence="6" id="KW-0472">Membrane</keyword>
<dbReference type="CDD" id="cd01335">
    <property type="entry name" value="Radical_SAM"/>
    <property type="match status" value="1"/>
</dbReference>
<organism evidence="9 10">
    <name type="scientific">candidate division CSSED10-310 bacterium</name>
    <dbReference type="NCBI Taxonomy" id="2855610"/>
    <lineage>
        <taxon>Bacteria</taxon>
        <taxon>Bacteria division CSSED10-310</taxon>
    </lineage>
</organism>
<evidence type="ECO:0000256" key="3">
    <source>
        <dbReference type="ARBA" id="ARBA00022723"/>
    </source>
</evidence>
<comment type="cofactor">
    <cofactor evidence="1">
        <name>[4Fe-4S] cluster</name>
        <dbReference type="ChEBI" id="CHEBI:49883"/>
    </cofactor>
</comment>
<evidence type="ECO:0000313" key="10">
    <source>
        <dbReference type="Proteomes" id="UP001594351"/>
    </source>
</evidence>
<gene>
    <name evidence="9" type="ORF">ACFL27_21310</name>
</gene>
<dbReference type="SFLD" id="SFLDG01082">
    <property type="entry name" value="B12-binding_domain_containing"/>
    <property type="match status" value="1"/>
</dbReference>
<reference evidence="9 10" key="1">
    <citation type="submission" date="2024-09" db="EMBL/GenBank/DDBJ databases">
        <title>Laminarin stimulates single cell rates of sulfate reduction while oxygen inhibits transcriptomic activity in coastal marine sediment.</title>
        <authorList>
            <person name="Lindsay M."/>
            <person name="Orcutt B."/>
            <person name="Emerson D."/>
            <person name="Stepanauskas R."/>
            <person name="D'Angelo T."/>
        </authorList>
    </citation>
    <scope>NUCLEOTIDE SEQUENCE [LARGE SCALE GENOMIC DNA]</scope>
    <source>
        <strain evidence="9">SAG AM-311-K15</strain>
    </source>
</reference>
<dbReference type="InterPro" id="IPR006638">
    <property type="entry name" value="Elp3/MiaA/NifB-like_rSAM"/>
</dbReference>
<accession>A0ABV6Z2R5</accession>
<dbReference type="Proteomes" id="UP001594351">
    <property type="component" value="Unassembled WGS sequence"/>
</dbReference>
<evidence type="ECO:0000256" key="1">
    <source>
        <dbReference type="ARBA" id="ARBA00001966"/>
    </source>
</evidence>
<evidence type="ECO:0000259" key="8">
    <source>
        <dbReference type="PROSITE" id="PS51918"/>
    </source>
</evidence>
<dbReference type="InterPro" id="IPR007197">
    <property type="entry name" value="rSAM"/>
</dbReference>
<dbReference type="PROSITE" id="PS51332">
    <property type="entry name" value="B12_BINDING"/>
    <property type="match status" value="1"/>
</dbReference>
<keyword evidence="6" id="KW-0812">Transmembrane</keyword>
<sequence>MNIVLISPYSDITSLGIRHLASVLKRDGFVVRLLFIPESRPEFHDLGDSWGDDEAAVIHETFTMVRESDVIGLSLMSNYLMRSVRLTQGLKKQLSPRTLFVWGGIHPTIRPQESLHYADGVCRGEGELAFAELASLMADDKDYLSTANFWFNHGKQLLRNPVRPLLKDLNQLPFPDYSLDDDYIFSYAEGTYRRMDETLLAQHLAQGYISGIRHKIAYQTIATRGCPHNCTYCCNNSLRELYTSKNYLRRRSIDHIITELVTMKEHFSFIEEIGFSDDSFFAAPLKEIEDFARLYQEKINKPFFCLGSPNTITADKMKALTQAGLYGLQMGIQTGSTRTQQLYKRTVKNEKILSAAKILNSFKGSLIPPTYDIIIDNPYESVTDYQETFALLLQLPRPHRIQIFSLVLFPETELHEKAVHDGLIMEHDELAPIKEYHHRRGTFINLVFALFGHGYPRPLLVFLTYRPILFLFCLPAFDYFFEKCYLLYKKLKKRIRNQDTVIQS</sequence>
<keyword evidence="6" id="KW-1133">Transmembrane helix</keyword>
<protein>
    <submittedName>
        <fullName evidence="9">B12-binding domain-containing radical SAM protein</fullName>
    </submittedName>
</protein>
<evidence type="ECO:0000313" key="9">
    <source>
        <dbReference type="EMBL" id="MFC1852745.1"/>
    </source>
</evidence>
<dbReference type="InterPro" id="IPR023404">
    <property type="entry name" value="rSAM_horseshoe"/>
</dbReference>
<dbReference type="InterPro" id="IPR051198">
    <property type="entry name" value="BchE-like"/>
</dbReference>
<evidence type="ECO:0000256" key="2">
    <source>
        <dbReference type="ARBA" id="ARBA00022691"/>
    </source>
</evidence>
<dbReference type="EMBL" id="JBHPBY010000360">
    <property type="protein sequence ID" value="MFC1852745.1"/>
    <property type="molecule type" value="Genomic_DNA"/>
</dbReference>
<dbReference type="InterPro" id="IPR058240">
    <property type="entry name" value="rSAM_sf"/>
</dbReference>
<keyword evidence="4" id="KW-0408">Iron</keyword>
<dbReference type="SUPFAM" id="SSF102114">
    <property type="entry name" value="Radical SAM enzymes"/>
    <property type="match status" value="1"/>
</dbReference>
<keyword evidence="5" id="KW-0411">Iron-sulfur</keyword>
<dbReference type="Gene3D" id="3.80.30.20">
    <property type="entry name" value="tm_1862 like domain"/>
    <property type="match status" value="1"/>
</dbReference>
<name>A0ABV6Z2R5_UNCC1</name>
<comment type="caution">
    <text evidence="9">The sequence shown here is derived from an EMBL/GenBank/DDBJ whole genome shotgun (WGS) entry which is preliminary data.</text>
</comment>
<evidence type="ECO:0000259" key="7">
    <source>
        <dbReference type="PROSITE" id="PS51332"/>
    </source>
</evidence>
<feature type="domain" description="B12-binding" evidence="7">
    <location>
        <begin position="1"/>
        <end position="144"/>
    </location>
</feature>
<evidence type="ECO:0000256" key="5">
    <source>
        <dbReference type="ARBA" id="ARBA00023014"/>
    </source>
</evidence>
<keyword evidence="2" id="KW-0949">S-adenosyl-L-methionine</keyword>
<dbReference type="PANTHER" id="PTHR43409">
    <property type="entry name" value="ANAEROBIC MAGNESIUM-PROTOPORPHYRIN IX MONOMETHYL ESTER CYCLASE-RELATED"/>
    <property type="match status" value="1"/>
</dbReference>
<evidence type="ECO:0000256" key="6">
    <source>
        <dbReference type="SAM" id="Phobius"/>
    </source>
</evidence>
<feature type="transmembrane region" description="Helical" evidence="6">
    <location>
        <begin position="468"/>
        <end position="488"/>
    </location>
</feature>
<dbReference type="Gene3D" id="3.40.50.280">
    <property type="entry name" value="Cobalamin-binding domain"/>
    <property type="match status" value="1"/>
</dbReference>
<evidence type="ECO:0000256" key="4">
    <source>
        <dbReference type="ARBA" id="ARBA00023004"/>
    </source>
</evidence>
<dbReference type="SMART" id="SM00729">
    <property type="entry name" value="Elp3"/>
    <property type="match status" value="1"/>
</dbReference>
<dbReference type="Pfam" id="PF02310">
    <property type="entry name" value="B12-binding"/>
    <property type="match status" value="1"/>
</dbReference>
<dbReference type="Pfam" id="PF04055">
    <property type="entry name" value="Radical_SAM"/>
    <property type="match status" value="1"/>
</dbReference>
<dbReference type="InterPro" id="IPR006158">
    <property type="entry name" value="Cobalamin-bd"/>
</dbReference>